<dbReference type="PANTHER" id="PTHR34298">
    <property type="entry name" value="SEGREGATION AND CONDENSATION PROTEIN B"/>
    <property type="match status" value="1"/>
</dbReference>
<name>A0AA96V1D6_9EURY</name>
<keyword evidence="2" id="KW-0132">Cell division</keyword>
<keyword evidence="7" id="KW-1185">Reference proteome</keyword>
<sequence length="475" mass="52153">MTGFMMTKNVDLSGGEEPESHDSVELGSDISDSGSRRSAPKTKSRRSKNAVLVDGSDGEDSSVPSQISSRVAKQIIEAALFAAGSAVSVETLMKISGQNKREVREMVSELREEYLSRNSGIEISDLSDRFVMQVRPDFAEKVRDVAPKELTSSQLKTLSIIAYHQPITQSEVVEMRGANAYEHIGELSERGFIDLKPQGRTKIMTTTRLFADYFGISSSGTSDIRNKMVEILRTQGGQSNISRFAPEKKVVVTEMYESLARMCGMTNYKVANPYHPTDDDKKIIMESNVLILAKGYADKVLEQNPAFSGQIVEVSSTTFGDLIDDINVVRETLGDDFSRLGKAGKADENINDLKEFQDIYRKKALLIKSKANPATEMSAKLLNEMGIGISIDGIVIAPDYGKSSDGKKIPKGTVTFPTHKSQSGNLIKRVCEKYDAVIAGLKEADKAERDKKAGKEKTDKSEKTTRADDSAVDRS</sequence>
<evidence type="ECO:0000313" key="7">
    <source>
        <dbReference type="Proteomes" id="UP001303587"/>
    </source>
</evidence>
<evidence type="ECO:0000256" key="3">
    <source>
        <dbReference type="ARBA" id="ARBA00022829"/>
    </source>
</evidence>
<dbReference type="SUPFAM" id="SSF46785">
    <property type="entry name" value="Winged helix' DNA-binding domain"/>
    <property type="match status" value="2"/>
</dbReference>
<evidence type="ECO:0000256" key="1">
    <source>
        <dbReference type="ARBA" id="ARBA00022490"/>
    </source>
</evidence>
<keyword evidence="4" id="KW-0131">Cell cycle</keyword>
<reference evidence="6 7" key="1">
    <citation type="submission" date="2023-07" db="EMBL/GenBank/DDBJ databases">
        <title>Closed genoem sequence of Methanosarcinaceae archaeon Ac7.</title>
        <authorList>
            <person name="Poehlein A."/>
            <person name="Protasov E."/>
            <person name="Platt K."/>
            <person name="Reeh H."/>
            <person name="Daniel R."/>
            <person name="Brune A."/>
        </authorList>
    </citation>
    <scope>NUCLEOTIDE SEQUENCE [LARGE SCALE GENOMIC DNA]</scope>
    <source>
        <strain evidence="6 7">Ac7</strain>
    </source>
</reference>
<dbReference type="NCBIfam" id="TIGR00281">
    <property type="entry name" value="SMC-Scp complex subunit ScpB"/>
    <property type="match status" value="1"/>
</dbReference>
<keyword evidence="3" id="KW-0159">Chromosome partition</keyword>
<proteinExistence type="predicted"/>
<dbReference type="AlphaFoldDB" id="A0AA96V1D6"/>
<evidence type="ECO:0000313" key="6">
    <source>
        <dbReference type="EMBL" id="WNY24584.1"/>
    </source>
</evidence>
<gene>
    <name evidence="6" type="primary">scpB</name>
    <name evidence="6" type="ORF">MsAc7_01060</name>
</gene>
<dbReference type="InterPro" id="IPR005234">
    <property type="entry name" value="ScpB_csome_segregation"/>
</dbReference>
<dbReference type="GO" id="GO:0051301">
    <property type="term" value="P:cell division"/>
    <property type="evidence" value="ECO:0007669"/>
    <property type="project" value="UniProtKB-KW"/>
</dbReference>
<dbReference type="Gene3D" id="1.10.10.10">
    <property type="entry name" value="Winged helix-like DNA-binding domain superfamily/Winged helix DNA-binding domain"/>
    <property type="match status" value="2"/>
</dbReference>
<dbReference type="EMBL" id="CP131060">
    <property type="protein sequence ID" value="WNY24584.1"/>
    <property type="molecule type" value="Genomic_DNA"/>
</dbReference>
<dbReference type="Proteomes" id="UP001303587">
    <property type="component" value="Chromosome"/>
</dbReference>
<evidence type="ECO:0000256" key="5">
    <source>
        <dbReference type="SAM" id="MobiDB-lite"/>
    </source>
</evidence>
<dbReference type="Pfam" id="PF04079">
    <property type="entry name" value="SMC_ScpB"/>
    <property type="match status" value="1"/>
</dbReference>
<dbReference type="InterPro" id="IPR036388">
    <property type="entry name" value="WH-like_DNA-bd_sf"/>
</dbReference>
<evidence type="ECO:0000256" key="2">
    <source>
        <dbReference type="ARBA" id="ARBA00022618"/>
    </source>
</evidence>
<organism evidence="6 7">
    <name type="scientific">Methanolapillus millepedarum</name>
    <dbReference type="NCBI Taxonomy" id="3028296"/>
    <lineage>
        <taxon>Archaea</taxon>
        <taxon>Methanobacteriati</taxon>
        <taxon>Methanobacteriota</taxon>
        <taxon>Stenosarchaea group</taxon>
        <taxon>Methanomicrobia</taxon>
        <taxon>Methanosarcinales</taxon>
        <taxon>Methanosarcinaceae</taxon>
        <taxon>Methanolapillus</taxon>
    </lineage>
</organism>
<feature type="region of interest" description="Disordered" evidence="5">
    <location>
        <begin position="445"/>
        <end position="475"/>
    </location>
</feature>
<dbReference type="PANTHER" id="PTHR34298:SF2">
    <property type="entry name" value="SEGREGATION AND CONDENSATION PROTEIN B"/>
    <property type="match status" value="1"/>
</dbReference>
<protein>
    <submittedName>
        <fullName evidence="6">Segregation and condensation protein B</fullName>
    </submittedName>
</protein>
<feature type="region of interest" description="Disordered" evidence="5">
    <location>
        <begin position="1"/>
        <end position="65"/>
    </location>
</feature>
<keyword evidence="1" id="KW-0963">Cytoplasm</keyword>
<evidence type="ECO:0000256" key="4">
    <source>
        <dbReference type="ARBA" id="ARBA00023306"/>
    </source>
</evidence>
<dbReference type="GO" id="GO:0051304">
    <property type="term" value="P:chromosome separation"/>
    <property type="evidence" value="ECO:0007669"/>
    <property type="project" value="InterPro"/>
</dbReference>
<dbReference type="InterPro" id="IPR036390">
    <property type="entry name" value="WH_DNA-bd_sf"/>
</dbReference>
<feature type="compositionally biased region" description="Basic residues" evidence="5">
    <location>
        <begin position="38"/>
        <end position="48"/>
    </location>
</feature>
<accession>A0AA96V1D6</accession>
<feature type="compositionally biased region" description="Low complexity" evidence="5">
    <location>
        <begin position="27"/>
        <end position="37"/>
    </location>
</feature>